<reference evidence="9 10" key="1">
    <citation type="submission" date="2017-06" db="EMBL/GenBank/DDBJ databases">
        <authorList>
            <consortium name="Pathogen Informatics"/>
        </authorList>
    </citation>
    <scope>NUCLEOTIDE SEQUENCE [LARGE SCALE GENOMIC DNA]</scope>
    <source>
        <strain evidence="9 10">NCTC11865</strain>
    </source>
</reference>
<keyword evidence="3 7" id="KW-0812">Transmembrane</keyword>
<dbReference type="InterPro" id="IPR000620">
    <property type="entry name" value="EamA_dom"/>
</dbReference>
<sequence length="323" mass="34090">MTANTTLRMVNLGVLLMLATALSVQLGGAVAATLIPQVGPMGTVALRITIATLIIAPIARPRLRGHSRTDWINVLVLGLCLGGMNTSFYFALGHLPYGVAVTVEFLGPLTLAALGSRSWRDVVAIIMALLGVAGVSGAIGARWSQLSLFGIGMALLAGLCWALYAKAAQRVGGAWRQLEGLWFAMVLCTLIQLPLGIAQAGANLLHSTTLLLGLTVAILSSALPYSFEMYALRRISTKVYGIIVGFEPMLAALAGLVILHQRLTGWQIGGMALVIVAGWLVLARERTGSVKVTASDDTIQPEDSPAPRPNSHGSRASDRHTRP</sequence>
<evidence type="ECO:0000256" key="6">
    <source>
        <dbReference type="SAM" id="MobiDB-lite"/>
    </source>
</evidence>
<protein>
    <submittedName>
        <fullName evidence="9">Inner membrane transporter rhtA</fullName>
    </submittedName>
</protein>
<evidence type="ECO:0000313" key="9">
    <source>
        <dbReference type="EMBL" id="SNV33971.1"/>
    </source>
</evidence>
<evidence type="ECO:0000259" key="8">
    <source>
        <dbReference type="Pfam" id="PF00892"/>
    </source>
</evidence>
<feature type="transmembrane region" description="Helical" evidence="7">
    <location>
        <begin position="204"/>
        <end position="227"/>
    </location>
</feature>
<dbReference type="InterPro" id="IPR050638">
    <property type="entry name" value="AA-Vitamin_Transporters"/>
</dbReference>
<accession>A0A239WHH3</accession>
<proteinExistence type="inferred from homology"/>
<evidence type="ECO:0000313" key="10">
    <source>
        <dbReference type="Proteomes" id="UP000215332"/>
    </source>
</evidence>
<evidence type="ECO:0000256" key="2">
    <source>
        <dbReference type="ARBA" id="ARBA00007362"/>
    </source>
</evidence>
<comment type="subcellular location">
    <subcellularLocation>
        <location evidence="1">Membrane</location>
        <topology evidence="1">Multi-pass membrane protein</topology>
    </subcellularLocation>
</comment>
<dbReference type="SUPFAM" id="SSF103481">
    <property type="entry name" value="Multidrug resistance efflux transporter EmrE"/>
    <property type="match status" value="2"/>
</dbReference>
<evidence type="ECO:0000256" key="3">
    <source>
        <dbReference type="ARBA" id="ARBA00022692"/>
    </source>
</evidence>
<dbReference type="Proteomes" id="UP000215332">
    <property type="component" value="Chromosome 1"/>
</dbReference>
<organism evidence="9 10">
    <name type="scientific">Cutibacterium granulosum</name>
    <dbReference type="NCBI Taxonomy" id="33011"/>
    <lineage>
        <taxon>Bacteria</taxon>
        <taxon>Bacillati</taxon>
        <taxon>Actinomycetota</taxon>
        <taxon>Actinomycetes</taxon>
        <taxon>Propionibacteriales</taxon>
        <taxon>Propionibacteriaceae</taxon>
        <taxon>Cutibacterium</taxon>
    </lineage>
</organism>
<feature type="transmembrane region" description="Helical" evidence="7">
    <location>
        <begin position="41"/>
        <end position="59"/>
    </location>
</feature>
<comment type="similarity">
    <text evidence="2">Belongs to the EamA transporter family.</text>
</comment>
<evidence type="ECO:0000256" key="5">
    <source>
        <dbReference type="ARBA" id="ARBA00023136"/>
    </source>
</evidence>
<dbReference type="eggNOG" id="COG5006">
    <property type="taxonomic scope" value="Bacteria"/>
</dbReference>
<evidence type="ECO:0000256" key="7">
    <source>
        <dbReference type="SAM" id="Phobius"/>
    </source>
</evidence>
<feature type="transmembrane region" description="Helical" evidence="7">
    <location>
        <begin position="97"/>
        <end position="115"/>
    </location>
</feature>
<evidence type="ECO:0000256" key="1">
    <source>
        <dbReference type="ARBA" id="ARBA00004141"/>
    </source>
</evidence>
<feature type="domain" description="EamA" evidence="8">
    <location>
        <begin position="12"/>
        <end position="136"/>
    </location>
</feature>
<feature type="region of interest" description="Disordered" evidence="6">
    <location>
        <begin position="292"/>
        <end position="323"/>
    </location>
</feature>
<dbReference type="PANTHER" id="PTHR32322:SF2">
    <property type="entry name" value="EAMA DOMAIN-CONTAINING PROTEIN"/>
    <property type="match status" value="1"/>
</dbReference>
<feature type="transmembrane region" description="Helical" evidence="7">
    <location>
        <begin position="265"/>
        <end position="282"/>
    </location>
</feature>
<dbReference type="EMBL" id="LT906441">
    <property type="protein sequence ID" value="SNV33971.1"/>
    <property type="molecule type" value="Genomic_DNA"/>
</dbReference>
<keyword evidence="4 7" id="KW-1133">Transmembrane helix</keyword>
<dbReference type="GO" id="GO:0016020">
    <property type="term" value="C:membrane"/>
    <property type="evidence" value="ECO:0007669"/>
    <property type="project" value="UniProtKB-SubCell"/>
</dbReference>
<feature type="transmembrane region" description="Helical" evidence="7">
    <location>
        <begin position="122"/>
        <end position="141"/>
    </location>
</feature>
<feature type="transmembrane region" description="Helical" evidence="7">
    <location>
        <begin position="71"/>
        <end position="91"/>
    </location>
</feature>
<feature type="transmembrane region" description="Helical" evidence="7">
    <location>
        <begin position="180"/>
        <end position="198"/>
    </location>
</feature>
<evidence type="ECO:0000256" key="4">
    <source>
        <dbReference type="ARBA" id="ARBA00022989"/>
    </source>
</evidence>
<dbReference type="KEGG" id="cgrn:4412665_01043"/>
<dbReference type="AlphaFoldDB" id="A0A239WHH3"/>
<feature type="transmembrane region" description="Helical" evidence="7">
    <location>
        <begin position="147"/>
        <end position="168"/>
    </location>
</feature>
<gene>
    <name evidence="9" type="primary">rhtA_1</name>
    <name evidence="9" type="ORF">SAMEA4412665_01043</name>
</gene>
<feature type="domain" description="EamA" evidence="8">
    <location>
        <begin position="149"/>
        <end position="282"/>
    </location>
</feature>
<feature type="transmembrane region" description="Helical" evidence="7">
    <location>
        <begin position="239"/>
        <end position="259"/>
    </location>
</feature>
<dbReference type="PANTHER" id="PTHR32322">
    <property type="entry name" value="INNER MEMBRANE TRANSPORTER"/>
    <property type="match status" value="1"/>
</dbReference>
<dbReference type="InterPro" id="IPR037185">
    <property type="entry name" value="EmrE-like"/>
</dbReference>
<dbReference type="Pfam" id="PF00892">
    <property type="entry name" value="EamA"/>
    <property type="match status" value="2"/>
</dbReference>
<name>A0A239WHH3_9ACTN</name>
<keyword evidence="5 7" id="KW-0472">Membrane</keyword>